<evidence type="ECO:0000256" key="6">
    <source>
        <dbReference type="ARBA" id="ARBA00023136"/>
    </source>
</evidence>
<dbReference type="InterPro" id="IPR051469">
    <property type="entry name" value="FliN/MopA/SpaO"/>
</dbReference>
<dbReference type="GO" id="GO:0071973">
    <property type="term" value="P:bacterial-type flagellum-dependent cell motility"/>
    <property type="evidence" value="ECO:0007669"/>
    <property type="project" value="InterPro"/>
</dbReference>
<name>A0A1W1YI42_9FIRM</name>
<keyword evidence="5" id="KW-0283">Flagellar rotation</keyword>
<dbReference type="InterPro" id="IPR036429">
    <property type="entry name" value="SpoA-like_sf"/>
</dbReference>
<dbReference type="OrthoDB" id="9773459at2"/>
<dbReference type="Proteomes" id="UP000192790">
    <property type="component" value="Unassembled WGS sequence"/>
</dbReference>
<evidence type="ECO:0000256" key="5">
    <source>
        <dbReference type="ARBA" id="ARBA00022779"/>
    </source>
</evidence>
<dbReference type="InterPro" id="IPR001172">
    <property type="entry name" value="FliN_T3SS_HrcQb"/>
</dbReference>
<accession>A0A1W1YI42</accession>
<dbReference type="Pfam" id="PF01052">
    <property type="entry name" value="FliMN_C"/>
    <property type="match status" value="1"/>
</dbReference>
<dbReference type="Pfam" id="PF04509">
    <property type="entry name" value="CheC"/>
    <property type="match status" value="2"/>
</dbReference>
<feature type="region of interest" description="Disordered" evidence="7">
    <location>
        <begin position="1"/>
        <end position="47"/>
    </location>
</feature>
<sequence>MSNLSQEEIDAMLNGTVPPVKDNTADAGGQAAASAAEESFRPDPEDRATDADVLDEEMLLLDKSAQYLTSEEIDVLGEVGNICMGAAATTMYTLLGHRTTITTPKVCVYTAEEVLSIYQSPFVVATVEYSKAMTGKNLLILKERDSILITDLLMGGSGGSSLDDVQLDEIHLSAMGEIMNQMIGSSATSLSNMLGKPIDITPPKAVRISVGADVKDLLGDSDLVIKVSFDMEIEGVLKSKLMQIMPIEVGKQLSAALMRPETEPEKSPVSQRKSEETKMNIPADKPPEEKEGASSAGRKPSAREEPARPVRVTPCSFQSFDEGGSDSKASFSSSIDLISDIPLQVSVELGKTKKSISDILNMGIGSVIVLDKMAGELVEVVVNGKRVARGEVVVIDENYGVRITDIIMNRDRVYPQ</sequence>
<dbReference type="SUPFAM" id="SSF101801">
    <property type="entry name" value="Surface presentation of antigens (SPOA)"/>
    <property type="match status" value="1"/>
</dbReference>
<feature type="compositionally biased region" description="Low complexity" evidence="7">
    <location>
        <begin position="25"/>
        <end position="37"/>
    </location>
</feature>
<keyword evidence="3" id="KW-1003">Cell membrane</keyword>
<feature type="region of interest" description="Disordered" evidence="7">
    <location>
        <begin position="258"/>
        <end position="325"/>
    </location>
</feature>
<keyword evidence="4" id="KW-0145">Chemotaxis</keyword>
<keyword evidence="10" id="KW-0282">Flagellum</keyword>
<evidence type="ECO:0000256" key="3">
    <source>
        <dbReference type="ARBA" id="ARBA00022475"/>
    </source>
</evidence>
<gene>
    <name evidence="10" type="ORF">SAMN02745168_0434</name>
</gene>
<dbReference type="RefSeq" id="WP_084233079.1">
    <property type="nucleotide sequence ID" value="NZ_FWXW01000001.1"/>
</dbReference>
<reference evidence="10 11" key="1">
    <citation type="submission" date="2017-04" db="EMBL/GenBank/DDBJ databases">
        <authorList>
            <person name="Afonso C.L."/>
            <person name="Miller P.J."/>
            <person name="Scott M.A."/>
            <person name="Spackman E."/>
            <person name="Goraichik I."/>
            <person name="Dimitrov K.M."/>
            <person name="Suarez D.L."/>
            <person name="Swayne D.E."/>
        </authorList>
    </citation>
    <scope>NUCLEOTIDE SEQUENCE [LARGE SCALE GENOMIC DNA]</scope>
    <source>
        <strain evidence="10 11">DSM 12816</strain>
    </source>
</reference>
<evidence type="ECO:0000256" key="4">
    <source>
        <dbReference type="ARBA" id="ARBA00022500"/>
    </source>
</evidence>
<dbReference type="GO" id="GO:0009425">
    <property type="term" value="C:bacterial-type flagellum basal body"/>
    <property type="evidence" value="ECO:0007669"/>
    <property type="project" value="InterPro"/>
</dbReference>
<comment type="similarity">
    <text evidence="2">Belongs to the FliN/MopA/SpaO family.</text>
</comment>
<dbReference type="InterPro" id="IPR007597">
    <property type="entry name" value="CheC"/>
</dbReference>
<dbReference type="NCBIfam" id="NF005995">
    <property type="entry name" value="PRK08119.1"/>
    <property type="match status" value="1"/>
</dbReference>
<feature type="domain" description="CheC-like protein" evidence="9">
    <location>
        <begin position="170"/>
        <end position="206"/>
    </location>
</feature>
<feature type="domain" description="Flagellar motor switch protein FliN-like C-terminal" evidence="8">
    <location>
        <begin position="337"/>
        <end position="407"/>
    </location>
</feature>
<dbReference type="InterPro" id="IPR001543">
    <property type="entry name" value="FliN-like_C"/>
</dbReference>
<dbReference type="Gene3D" id="2.30.330.10">
    <property type="entry name" value="SpoA-like"/>
    <property type="match status" value="1"/>
</dbReference>
<dbReference type="GO" id="GO:0006935">
    <property type="term" value="P:chemotaxis"/>
    <property type="evidence" value="ECO:0007669"/>
    <property type="project" value="UniProtKB-KW"/>
</dbReference>
<evidence type="ECO:0000259" key="9">
    <source>
        <dbReference type="Pfam" id="PF04509"/>
    </source>
</evidence>
<dbReference type="STRING" id="1122930.SAMN02745168_0434"/>
<evidence type="ECO:0000256" key="1">
    <source>
        <dbReference type="ARBA" id="ARBA00004413"/>
    </source>
</evidence>
<evidence type="ECO:0000259" key="8">
    <source>
        <dbReference type="Pfam" id="PF01052"/>
    </source>
</evidence>
<protein>
    <submittedName>
        <fullName evidence="10">Flagellar motor switch protein FliN/FliY</fullName>
    </submittedName>
</protein>
<feature type="domain" description="CheC-like protein" evidence="9">
    <location>
        <begin position="72"/>
        <end position="106"/>
    </location>
</feature>
<dbReference type="Gene3D" id="3.40.1550.10">
    <property type="entry name" value="CheC-like"/>
    <property type="match status" value="1"/>
</dbReference>
<dbReference type="CDD" id="cd17907">
    <property type="entry name" value="FliY_FliN-Y"/>
    <property type="match status" value="1"/>
</dbReference>
<evidence type="ECO:0000256" key="2">
    <source>
        <dbReference type="ARBA" id="ARBA00009226"/>
    </source>
</evidence>
<feature type="compositionally biased region" description="Basic and acidic residues" evidence="7">
    <location>
        <begin position="38"/>
        <end position="47"/>
    </location>
</feature>
<dbReference type="PRINTS" id="PR00956">
    <property type="entry name" value="FLGMOTORFLIN"/>
</dbReference>
<dbReference type="GO" id="GO:0005886">
    <property type="term" value="C:plasma membrane"/>
    <property type="evidence" value="ECO:0007669"/>
    <property type="project" value="UniProtKB-SubCell"/>
</dbReference>
<keyword evidence="10" id="KW-0966">Cell projection</keyword>
<dbReference type="NCBIfam" id="TIGR02480">
    <property type="entry name" value="fliN"/>
    <property type="match status" value="1"/>
</dbReference>
<dbReference type="AlphaFoldDB" id="A0A1W1YI42"/>
<comment type="subcellular location">
    <subcellularLocation>
        <location evidence="1">Cell membrane</location>
        <topology evidence="1">Peripheral membrane protein</topology>
        <orientation evidence="1">Cytoplasmic side</orientation>
    </subcellularLocation>
</comment>
<keyword evidence="6" id="KW-0472">Membrane</keyword>
<dbReference type="PANTHER" id="PTHR43484">
    <property type="match status" value="1"/>
</dbReference>
<keyword evidence="10" id="KW-0969">Cilium</keyword>
<dbReference type="PANTHER" id="PTHR43484:SF1">
    <property type="entry name" value="FLAGELLAR MOTOR SWITCH PROTEIN FLIN"/>
    <property type="match status" value="1"/>
</dbReference>
<dbReference type="SUPFAM" id="SSF103039">
    <property type="entry name" value="CheC-like"/>
    <property type="match status" value="1"/>
</dbReference>
<dbReference type="GO" id="GO:0016787">
    <property type="term" value="F:hydrolase activity"/>
    <property type="evidence" value="ECO:0007669"/>
    <property type="project" value="InterPro"/>
</dbReference>
<keyword evidence="11" id="KW-1185">Reference proteome</keyword>
<dbReference type="EMBL" id="FWXW01000001">
    <property type="protein sequence ID" value="SMC35792.1"/>
    <property type="molecule type" value="Genomic_DNA"/>
</dbReference>
<dbReference type="InterPro" id="IPR012826">
    <property type="entry name" value="FliN"/>
</dbReference>
<evidence type="ECO:0000313" key="11">
    <source>
        <dbReference type="Proteomes" id="UP000192790"/>
    </source>
</evidence>
<organism evidence="10 11">
    <name type="scientific">Papillibacter cinnamivorans DSM 12816</name>
    <dbReference type="NCBI Taxonomy" id="1122930"/>
    <lineage>
        <taxon>Bacteria</taxon>
        <taxon>Bacillati</taxon>
        <taxon>Bacillota</taxon>
        <taxon>Clostridia</taxon>
        <taxon>Eubacteriales</taxon>
        <taxon>Oscillospiraceae</taxon>
        <taxon>Papillibacter</taxon>
    </lineage>
</organism>
<evidence type="ECO:0000313" key="10">
    <source>
        <dbReference type="EMBL" id="SMC35792.1"/>
    </source>
</evidence>
<dbReference type="GO" id="GO:0003774">
    <property type="term" value="F:cytoskeletal motor activity"/>
    <property type="evidence" value="ECO:0007669"/>
    <property type="project" value="InterPro"/>
</dbReference>
<proteinExistence type="inferred from homology"/>
<feature type="compositionally biased region" description="Basic and acidic residues" evidence="7">
    <location>
        <begin position="260"/>
        <end position="278"/>
    </location>
</feature>
<dbReference type="InterPro" id="IPR028976">
    <property type="entry name" value="CheC-like_sf"/>
</dbReference>
<evidence type="ECO:0000256" key="7">
    <source>
        <dbReference type="SAM" id="MobiDB-lite"/>
    </source>
</evidence>